<dbReference type="EMBL" id="FQVG01000027">
    <property type="protein sequence ID" value="SHE98460.1"/>
    <property type="molecule type" value="Genomic_DNA"/>
</dbReference>
<dbReference type="PANTHER" id="PTHR10353:SF36">
    <property type="entry name" value="LP05116P"/>
    <property type="match status" value="1"/>
</dbReference>
<evidence type="ECO:0000256" key="3">
    <source>
        <dbReference type="ARBA" id="ARBA00012744"/>
    </source>
</evidence>
<proteinExistence type="inferred from homology"/>
<dbReference type="FunFam" id="3.20.20.80:FF:000004">
    <property type="entry name" value="Beta-glucosidase 6-phospho-beta-glucosidase"/>
    <property type="match status" value="1"/>
</dbReference>
<evidence type="ECO:0000313" key="13">
    <source>
        <dbReference type="EMBL" id="SHE98460.1"/>
    </source>
</evidence>
<evidence type="ECO:0000256" key="11">
    <source>
        <dbReference type="PROSITE-ProRule" id="PRU10055"/>
    </source>
</evidence>
<dbReference type="GO" id="GO:0030245">
    <property type="term" value="P:cellulose catabolic process"/>
    <property type="evidence" value="ECO:0007669"/>
    <property type="project" value="UniProtKB-KW"/>
</dbReference>
<keyword evidence="14" id="KW-1185">Reference proteome</keyword>
<gene>
    <name evidence="13" type="ORF">SAMN02746091_01529</name>
</gene>
<accession>A0A1M4XYE4</accession>
<evidence type="ECO:0000313" key="14">
    <source>
        <dbReference type="Proteomes" id="UP000184423"/>
    </source>
</evidence>
<dbReference type="RefSeq" id="WP_027308904.1">
    <property type="nucleotide sequence ID" value="NZ_FQVG01000027.1"/>
</dbReference>
<organism evidence="13 14">
    <name type="scientific">Caloramator proteoclasticus DSM 10124</name>
    <dbReference type="NCBI Taxonomy" id="1121262"/>
    <lineage>
        <taxon>Bacteria</taxon>
        <taxon>Bacillati</taxon>
        <taxon>Bacillota</taxon>
        <taxon>Clostridia</taxon>
        <taxon>Eubacteriales</taxon>
        <taxon>Clostridiaceae</taxon>
        <taxon>Caloramator</taxon>
    </lineage>
</organism>
<evidence type="ECO:0000256" key="9">
    <source>
        <dbReference type="PIRSR" id="PIRSR617736-1"/>
    </source>
</evidence>
<dbReference type="EC" id="3.2.1.21" evidence="3 12"/>
<evidence type="ECO:0000256" key="5">
    <source>
        <dbReference type="ARBA" id="ARBA00023001"/>
    </source>
</evidence>
<feature type="binding site" evidence="10">
    <location>
        <position position="121"/>
    </location>
    <ligand>
        <name>substrate</name>
    </ligand>
</feature>
<keyword evidence="8" id="KW-0624">Polysaccharide degradation</keyword>
<evidence type="ECO:0000256" key="1">
    <source>
        <dbReference type="ARBA" id="ARBA00000448"/>
    </source>
</evidence>
<dbReference type="Pfam" id="PF00232">
    <property type="entry name" value="Glyco_hydro_1"/>
    <property type="match status" value="1"/>
</dbReference>
<comment type="catalytic activity">
    <reaction evidence="1 12">
        <text>Hydrolysis of terminal, non-reducing beta-D-glucosyl residues with release of beta-D-glucose.</text>
        <dbReference type="EC" id="3.2.1.21"/>
    </reaction>
</comment>
<dbReference type="InterPro" id="IPR001360">
    <property type="entry name" value="Glyco_hydro_1"/>
</dbReference>
<feature type="active site" description="Proton donor" evidence="9">
    <location>
        <position position="166"/>
    </location>
</feature>
<comment type="similarity">
    <text evidence="2 12">Belongs to the glycosyl hydrolase 1 family.</text>
</comment>
<dbReference type="SUPFAM" id="SSF51445">
    <property type="entry name" value="(Trans)glycosidases"/>
    <property type="match status" value="1"/>
</dbReference>
<evidence type="ECO:0000256" key="12">
    <source>
        <dbReference type="RuleBase" id="RU361175"/>
    </source>
</evidence>
<dbReference type="Gene3D" id="3.20.20.80">
    <property type="entry name" value="Glycosidases"/>
    <property type="match status" value="1"/>
</dbReference>
<protein>
    <recommendedName>
        <fullName evidence="3 12">Beta-glucosidase</fullName>
        <ecNumber evidence="3 12">3.2.1.21</ecNumber>
    </recommendedName>
</protein>
<name>A0A1M4XYE4_9CLOT</name>
<evidence type="ECO:0000256" key="7">
    <source>
        <dbReference type="ARBA" id="ARBA00023295"/>
    </source>
</evidence>
<evidence type="ECO:0000256" key="4">
    <source>
        <dbReference type="ARBA" id="ARBA00022801"/>
    </source>
</evidence>
<dbReference type="InterPro" id="IPR017736">
    <property type="entry name" value="Glyco_hydro_1_beta-glucosidase"/>
</dbReference>
<keyword evidence="6" id="KW-0119">Carbohydrate metabolism</keyword>
<reference evidence="14" key="1">
    <citation type="submission" date="2016-11" db="EMBL/GenBank/DDBJ databases">
        <authorList>
            <person name="Varghese N."/>
            <person name="Submissions S."/>
        </authorList>
    </citation>
    <scope>NUCLEOTIDE SEQUENCE [LARGE SCALE GENOMIC DNA]</scope>
    <source>
        <strain evidence="14">DSM 10124</strain>
    </source>
</reference>
<feature type="binding site" evidence="10">
    <location>
        <position position="296"/>
    </location>
    <ligand>
        <name>substrate</name>
    </ligand>
</feature>
<feature type="binding site" evidence="10">
    <location>
        <position position="400"/>
    </location>
    <ligand>
        <name>substrate</name>
    </ligand>
</feature>
<dbReference type="PROSITE" id="PS00572">
    <property type="entry name" value="GLYCOSYL_HYDROL_F1_1"/>
    <property type="match status" value="1"/>
</dbReference>
<dbReference type="PROSITE" id="PS00653">
    <property type="entry name" value="GLYCOSYL_HYDROL_F1_2"/>
    <property type="match status" value="1"/>
</dbReference>
<dbReference type="PRINTS" id="PR00131">
    <property type="entry name" value="GLHYDRLASE1"/>
</dbReference>
<dbReference type="Proteomes" id="UP000184423">
    <property type="component" value="Unassembled WGS sequence"/>
</dbReference>
<evidence type="ECO:0000256" key="6">
    <source>
        <dbReference type="ARBA" id="ARBA00023277"/>
    </source>
</evidence>
<dbReference type="NCBIfam" id="TIGR03356">
    <property type="entry name" value="BGL"/>
    <property type="match status" value="1"/>
</dbReference>
<dbReference type="GO" id="GO:0008422">
    <property type="term" value="F:beta-glucosidase activity"/>
    <property type="evidence" value="ECO:0007669"/>
    <property type="project" value="UniProtKB-EC"/>
</dbReference>
<evidence type="ECO:0000256" key="10">
    <source>
        <dbReference type="PIRSR" id="PIRSR617736-2"/>
    </source>
</evidence>
<feature type="active site" description="Nucleophile" evidence="9 11">
    <location>
        <position position="353"/>
    </location>
</feature>
<keyword evidence="5" id="KW-0136">Cellulose degradation</keyword>
<dbReference type="InterPro" id="IPR017853">
    <property type="entry name" value="GH"/>
</dbReference>
<evidence type="ECO:0000256" key="8">
    <source>
        <dbReference type="ARBA" id="ARBA00023326"/>
    </source>
</evidence>
<feature type="binding site" evidence="10">
    <location>
        <position position="20"/>
    </location>
    <ligand>
        <name>substrate</name>
    </ligand>
</feature>
<dbReference type="InterPro" id="IPR033132">
    <property type="entry name" value="GH_1_N_CS"/>
</dbReference>
<dbReference type="GO" id="GO:0005829">
    <property type="term" value="C:cytosol"/>
    <property type="evidence" value="ECO:0007669"/>
    <property type="project" value="TreeGrafter"/>
</dbReference>
<feature type="binding site" evidence="10">
    <location>
        <begin position="407"/>
        <end position="408"/>
    </location>
    <ligand>
        <name>substrate</name>
    </ligand>
</feature>
<evidence type="ECO:0000256" key="2">
    <source>
        <dbReference type="ARBA" id="ARBA00010838"/>
    </source>
</evidence>
<dbReference type="AlphaFoldDB" id="A0A1M4XYE4"/>
<feature type="binding site" evidence="10">
    <location>
        <position position="165"/>
    </location>
    <ligand>
        <name>substrate</name>
    </ligand>
</feature>
<dbReference type="InterPro" id="IPR018120">
    <property type="entry name" value="Glyco_hydro_1_AS"/>
</dbReference>
<sequence>MAKYNFPKDFIWGVATSSYQIEGAYNEDGKGENIWDRFTSIPGNIYKNHNGNVACDHYHLYEKDIEILEQLGINNYRLSISWARIFPKGYGEVNQKGVEFYKKLINTLISKGIQPAVTLYHWDLPQHLQDMGGWANRKVVDYFVEYAEFMFKEFGDLVPIWITHNEPWVVSMLGYAWGIHAPGIKDYKMALQVAHNVLLSHGKVVRLYRSMDLKGKIGITLNLLTSYPYTNDEKDILAAKINDGFVNRWFLDPVLKGKYPEDMVKLYREQNLLPELPEEDMEIINEKIDFLGINYYTRSVVKYDEASYPLKASGVELDNPKTDMGWEIYPKGLYDMLNYLHQNYDGIEILITENGAAFNDIVNSNGRVIDDYRIFYLNEHLKEVYRAISDGVNVKGYYLWSFLDNFEWAEGYAKRFGIVYVDYTNQNRIIKDSAYWYGDVIKNNGLKE</sequence>
<keyword evidence="7 12" id="KW-0326">Glycosidase</keyword>
<keyword evidence="4 12" id="KW-0378">Hydrolase</keyword>
<dbReference type="PANTHER" id="PTHR10353">
    <property type="entry name" value="GLYCOSYL HYDROLASE"/>
    <property type="match status" value="1"/>
</dbReference>